<dbReference type="EMBL" id="JAVXUP010002555">
    <property type="protein sequence ID" value="KAK3002642.1"/>
    <property type="molecule type" value="Genomic_DNA"/>
</dbReference>
<name>A0AA88V0X1_9ASTE</name>
<dbReference type="Proteomes" id="UP001188597">
    <property type="component" value="Unassembled WGS sequence"/>
</dbReference>
<evidence type="ECO:0008006" key="4">
    <source>
        <dbReference type="Google" id="ProtNLM"/>
    </source>
</evidence>
<sequence length="380" mass="42894">MATTVEAVTKPRRVCFSFAAYAKNLIDHLKSSNIPVAGGLSDSEFSALESAFHFTFPPDLRSILREGLPVGPGFPNWRSSSTQQLEILTNLPFLGILKEVSRSRFWLESWGDRPEDDDHAVALAKGFLRNVPVLVPVYRNCYIATVPNMAGNPVFQVNGGEVKLWSFDIAGFFQQVEFGGGKEGGLKRPTLSNFLNAGGKEGGLKRPTLWNFLNAPAWAATEAKRVAFWTELAERGEQGAVARGGTRWWWRGELGGCLEEVCWRLREGGWKEEDVREMMMMDGRDDEAEYHNHGRDRSWSPERGVVWHVRVLSLRLLRAGWSTEDVVDSLGLPPEDHHHHHHHDGGVDREAWLEFQYTSKCDDGQNRSIKQLMNMHSIEV</sequence>
<evidence type="ECO:0000313" key="1">
    <source>
        <dbReference type="EMBL" id="KAK2998953.1"/>
    </source>
</evidence>
<reference evidence="1" key="1">
    <citation type="submission" date="2022-12" db="EMBL/GenBank/DDBJ databases">
        <title>Draft genome assemblies for two species of Escallonia (Escalloniales).</title>
        <authorList>
            <person name="Chanderbali A."/>
            <person name="Dervinis C."/>
            <person name="Anghel I."/>
            <person name="Soltis D."/>
            <person name="Soltis P."/>
            <person name="Zapata F."/>
        </authorList>
    </citation>
    <scope>NUCLEOTIDE SEQUENCE</scope>
    <source>
        <strain evidence="1">UCBG64.0493</strain>
        <tissue evidence="1">Leaf</tissue>
    </source>
</reference>
<keyword evidence="3" id="KW-1185">Reference proteome</keyword>
<dbReference type="PANTHER" id="PTHR32011">
    <property type="entry name" value="OS08G0472400 PROTEIN"/>
    <property type="match status" value="1"/>
</dbReference>
<dbReference type="PANTHER" id="PTHR32011:SF6">
    <property type="entry name" value="KNR4_SMI1-LIKE DOMAIN-CONTAINING PROTEIN"/>
    <property type="match status" value="1"/>
</dbReference>
<accession>A0AA88V0X1</accession>
<gene>
    <name evidence="2" type="ORF">RJ639_018585</name>
    <name evidence="1" type="ORF">RJ639_022698</name>
</gene>
<organism evidence="1 3">
    <name type="scientific">Escallonia herrerae</name>
    <dbReference type="NCBI Taxonomy" id="1293975"/>
    <lineage>
        <taxon>Eukaryota</taxon>
        <taxon>Viridiplantae</taxon>
        <taxon>Streptophyta</taxon>
        <taxon>Embryophyta</taxon>
        <taxon>Tracheophyta</taxon>
        <taxon>Spermatophyta</taxon>
        <taxon>Magnoliopsida</taxon>
        <taxon>eudicotyledons</taxon>
        <taxon>Gunneridae</taxon>
        <taxon>Pentapetalae</taxon>
        <taxon>asterids</taxon>
        <taxon>campanulids</taxon>
        <taxon>Escalloniales</taxon>
        <taxon>Escalloniaceae</taxon>
        <taxon>Escallonia</taxon>
    </lineage>
</organism>
<evidence type="ECO:0000313" key="2">
    <source>
        <dbReference type="EMBL" id="KAK3002642.1"/>
    </source>
</evidence>
<dbReference type="EMBL" id="JAVXUP010003438">
    <property type="protein sequence ID" value="KAK2998953.1"/>
    <property type="molecule type" value="Genomic_DNA"/>
</dbReference>
<evidence type="ECO:0000313" key="3">
    <source>
        <dbReference type="Proteomes" id="UP001188597"/>
    </source>
</evidence>
<dbReference type="AlphaFoldDB" id="A0AA88V0X1"/>
<protein>
    <recommendedName>
        <fullName evidence="4">Knr4/Smi1-like domain-containing protein</fullName>
    </recommendedName>
</protein>
<comment type="caution">
    <text evidence="1">The sequence shown here is derived from an EMBL/GenBank/DDBJ whole genome shotgun (WGS) entry which is preliminary data.</text>
</comment>
<proteinExistence type="predicted"/>